<gene>
    <name evidence="5" type="ORF">TeGR_g7452</name>
</gene>
<comment type="caution">
    <text evidence="5">The sequence shown here is derived from an EMBL/GenBank/DDBJ whole genome shotgun (WGS) entry which is preliminary data.</text>
</comment>
<dbReference type="PANTHER" id="PTHR22904:SF523">
    <property type="entry name" value="STRESS-INDUCED-PHOSPHOPROTEIN 1"/>
    <property type="match status" value="1"/>
</dbReference>
<organism evidence="5 6">
    <name type="scientific">Tetraparma gracilis</name>
    <dbReference type="NCBI Taxonomy" id="2962635"/>
    <lineage>
        <taxon>Eukaryota</taxon>
        <taxon>Sar</taxon>
        <taxon>Stramenopiles</taxon>
        <taxon>Ochrophyta</taxon>
        <taxon>Bolidophyceae</taxon>
        <taxon>Parmales</taxon>
        <taxon>Triparmaceae</taxon>
        <taxon>Tetraparma</taxon>
    </lineage>
</organism>
<keyword evidence="1" id="KW-0677">Repeat</keyword>
<dbReference type="SUPFAM" id="SSF48452">
    <property type="entry name" value="TPR-like"/>
    <property type="match status" value="1"/>
</dbReference>
<evidence type="ECO:0000256" key="4">
    <source>
        <dbReference type="SAM" id="MobiDB-lite"/>
    </source>
</evidence>
<sequence>MSALHSAKYASWESKASALDAELQASDEAEKAAASAALGHDGAWSEEQSKEMQKAEQAKLAKAALDKQKLLEESAKLVVTSEMLASDPVLTDARLRGKRILVFKNLTGGRCRVAQPEVSAALIKVFVEGCADFELELAVPLLTSHVELHKCTNVALTVERQVATVQLDQSGGCAVRFGEGAFEGPDDRVYSAGCGDLTLGVAHSSGARHEITVDYLRDGAVPVNECGAEEYQFVARWSKETGGIVNEPLMRVGNKFLTKSTVENASLSGAARLAIREQKAAEAEQHKLEGNDAFGGGEYAQAVLFYSMALDKVSASDPPPPLRHVCLSNRAACFLKLGHPEKALKDAGECAGLEPGYAKGWFRKGLALHAMGRYEEALPALAAAQKIEPGNKQVKQALQFAEAKLGQEMRKRMQGSNA</sequence>
<dbReference type="InterPro" id="IPR011990">
    <property type="entry name" value="TPR-like_helical_dom_sf"/>
</dbReference>
<reference evidence="5 6" key="1">
    <citation type="journal article" date="2023" name="Commun. Biol.">
        <title>Genome analysis of Parmales, the sister group of diatoms, reveals the evolutionary specialization of diatoms from phago-mixotrophs to photoautotrophs.</title>
        <authorList>
            <person name="Ban H."/>
            <person name="Sato S."/>
            <person name="Yoshikawa S."/>
            <person name="Yamada K."/>
            <person name="Nakamura Y."/>
            <person name="Ichinomiya M."/>
            <person name="Sato N."/>
            <person name="Blanc-Mathieu R."/>
            <person name="Endo H."/>
            <person name="Kuwata A."/>
            <person name="Ogata H."/>
        </authorList>
    </citation>
    <scope>NUCLEOTIDE SEQUENCE [LARGE SCALE GENOMIC DNA]</scope>
</reference>
<dbReference type="SMART" id="SM00028">
    <property type="entry name" value="TPR"/>
    <property type="match status" value="3"/>
</dbReference>
<proteinExistence type="predicted"/>
<evidence type="ECO:0000256" key="2">
    <source>
        <dbReference type="ARBA" id="ARBA00022803"/>
    </source>
</evidence>
<name>A0ABQ6M9Y8_9STRA</name>
<dbReference type="InterPro" id="IPR019734">
    <property type="entry name" value="TPR_rpt"/>
</dbReference>
<dbReference type="PANTHER" id="PTHR22904">
    <property type="entry name" value="TPR REPEAT CONTAINING PROTEIN"/>
    <property type="match status" value="1"/>
</dbReference>
<keyword evidence="6" id="KW-1185">Reference proteome</keyword>
<evidence type="ECO:0000256" key="3">
    <source>
        <dbReference type="PROSITE-ProRule" id="PRU00339"/>
    </source>
</evidence>
<evidence type="ECO:0000313" key="6">
    <source>
        <dbReference type="Proteomes" id="UP001165060"/>
    </source>
</evidence>
<dbReference type="Gene3D" id="2.160.20.70">
    <property type="match status" value="1"/>
</dbReference>
<dbReference type="InterPro" id="IPR013105">
    <property type="entry name" value="TPR_2"/>
</dbReference>
<dbReference type="Proteomes" id="UP001165060">
    <property type="component" value="Unassembled WGS sequence"/>
</dbReference>
<feature type="repeat" description="TPR" evidence="3">
    <location>
        <begin position="358"/>
        <end position="391"/>
    </location>
</feature>
<dbReference type="PROSITE" id="PS50005">
    <property type="entry name" value="TPR"/>
    <property type="match status" value="1"/>
</dbReference>
<dbReference type="EMBL" id="BRYB01001286">
    <property type="protein sequence ID" value="GMI22362.1"/>
    <property type="molecule type" value="Genomic_DNA"/>
</dbReference>
<dbReference type="Gene3D" id="1.25.40.10">
    <property type="entry name" value="Tetratricopeptide repeat domain"/>
    <property type="match status" value="1"/>
</dbReference>
<feature type="region of interest" description="Disordered" evidence="4">
    <location>
        <begin position="30"/>
        <end position="52"/>
    </location>
</feature>
<dbReference type="Pfam" id="PF07719">
    <property type="entry name" value="TPR_2"/>
    <property type="match status" value="1"/>
</dbReference>
<dbReference type="InterPro" id="IPR016098">
    <property type="entry name" value="CAP/MinC_C"/>
</dbReference>
<keyword evidence="2 3" id="KW-0802">TPR repeat</keyword>
<evidence type="ECO:0000313" key="5">
    <source>
        <dbReference type="EMBL" id="GMI22362.1"/>
    </source>
</evidence>
<dbReference type="SUPFAM" id="SSF69340">
    <property type="entry name" value="C-terminal domain of adenylylcyclase associated protein"/>
    <property type="match status" value="1"/>
</dbReference>
<dbReference type="InterPro" id="IPR036223">
    <property type="entry name" value="CAP_C_sf"/>
</dbReference>
<protein>
    <submittedName>
        <fullName evidence="5">Uncharacterized protein</fullName>
    </submittedName>
</protein>
<accession>A0ABQ6M9Y8</accession>
<evidence type="ECO:0000256" key="1">
    <source>
        <dbReference type="ARBA" id="ARBA00022737"/>
    </source>
</evidence>